<evidence type="ECO:0000256" key="1">
    <source>
        <dbReference type="ARBA" id="ARBA00004442"/>
    </source>
</evidence>
<evidence type="ECO:0000313" key="9">
    <source>
        <dbReference type="EMBL" id="MFC4231629.1"/>
    </source>
</evidence>
<comment type="caution">
    <text evidence="9">The sequence shown here is derived from an EMBL/GenBank/DDBJ whole genome shotgun (WGS) entry which is preliminary data.</text>
</comment>
<keyword evidence="7" id="KW-0998">Cell outer membrane</keyword>
<name>A0ABV8PXC4_9BACT</name>
<comment type="similarity">
    <text evidence="2">Belongs to the outer membrane factor (OMF) (TC 1.B.17) family.</text>
</comment>
<feature type="chain" id="PRO_5046791719" evidence="8">
    <location>
        <begin position="24"/>
        <end position="454"/>
    </location>
</feature>
<evidence type="ECO:0000256" key="7">
    <source>
        <dbReference type="ARBA" id="ARBA00023237"/>
    </source>
</evidence>
<proteinExistence type="inferred from homology"/>
<dbReference type="Pfam" id="PF02321">
    <property type="entry name" value="OEP"/>
    <property type="match status" value="2"/>
</dbReference>
<evidence type="ECO:0000313" key="10">
    <source>
        <dbReference type="Proteomes" id="UP001595906"/>
    </source>
</evidence>
<accession>A0ABV8PXC4</accession>
<evidence type="ECO:0000256" key="6">
    <source>
        <dbReference type="ARBA" id="ARBA00023136"/>
    </source>
</evidence>
<keyword evidence="4" id="KW-1134">Transmembrane beta strand</keyword>
<dbReference type="EMBL" id="JBHSDC010000012">
    <property type="protein sequence ID" value="MFC4231629.1"/>
    <property type="molecule type" value="Genomic_DNA"/>
</dbReference>
<dbReference type="Proteomes" id="UP001595906">
    <property type="component" value="Unassembled WGS sequence"/>
</dbReference>
<dbReference type="SUPFAM" id="SSF56954">
    <property type="entry name" value="Outer membrane efflux proteins (OEP)"/>
    <property type="match status" value="1"/>
</dbReference>
<reference evidence="10" key="1">
    <citation type="journal article" date="2019" name="Int. J. Syst. Evol. Microbiol.">
        <title>The Global Catalogue of Microorganisms (GCM) 10K type strain sequencing project: providing services to taxonomists for standard genome sequencing and annotation.</title>
        <authorList>
            <consortium name="The Broad Institute Genomics Platform"/>
            <consortium name="The Broad Institute Genome Sequencing Center for Infectious Disease"/>
            <person name="Wu L."/>
            <person name="Ma J."/>
        </authorList>
    </citation>
    <scope>NUCLEOTIDE SEQUENCE [LARGE SCALE GENOMIC DNA]</scope>
    <source>
        <strain evidence="10">CECT 8010</strain>
    </source>
</reference>
<evidence type="ECO:0000256" key="2">
    <source>
        <dbReference type="ARBA" id="ARBA00007613"/>
    </source>
</evidence>
<protein>
    <submittedName>
        <fullName evidence="9">TolC family protein</fullName>
    </submittedName>
</protein>
<dbReference type="PANTHER" id="PTHR30026:SF20">
    <property type="entry name" value="OUTER MEMBRANE PROTEIN TOLC"/>
    <property type="match status" value="1"/>
</dbReference>
<organism evidence="9 10">
    <name type="scientific">Parasediminibacterium paludis</name>
    <dbReference type="NCBI Taxonomy" id="908966"/>
    <lineage>
        <taxon>Bacteria</taxon>
        <taxon>Pseudomonadati</taxon>
        <taxon>Bacteroidota</taxon>
        <taxon>Chitinophagia</taxon>
        <taxon>Chitinophagales</taxon>
        <taxon>Chitinophagaceae</taxon>
        <taxon>Parasediminibacterium</taxon>
    </lineage>
</organism>
<evidence type="ECO:0000256" key="8">
    <source>
        <dbReference type="SAM" id="SignalP"/>
    </source>
</evidence>
<dbReference type="Gene3D" id="1.20.1600.10">
    <property type="entry name" value="Outer membrane efflux proteins (OEP)"/>
    <property type="match status" value="1"/>
</dbReference>
<keyword evidence="8" id="KW-0732">Signal</keyword>
<comment type="subcellular location">
    <subcellularLocation>
        <location evidence="1">Cell outer membrane</location>
    </subcellularLocation>
</comment>
<keyword evidence="5" id="KW-0812">Transmembrane</keyword>
<keyword evidence="6" id="KW-0472">Membrane</keyword>
<dbReference type="InterPro" id="IPR003423">
    <property type="entry name" value="OMP_efflux"/>
</dbReference>
<evidence type="ECO:0000256" key="4">
    <source>
        <dbReference type="ARBA" id="ARBA00022452"/>
    </source>
</evidence>
<dbReference type="PANTHER" id="PTHR30026">
    <property type="entry name" value="OUTER MEMBRANE PROTEIN TOLC"/>
    <property type="match status" value="1"/>
</dbReference>
<dbReference type="RefSeq" id="WP_379013178.1">
    <property type="nucleotide sequence ID" value="NZ_JBHSDC010000012.1"/>
</dbReference>
<gene>
    <name evidence="9" type="ORF">ACFOW1_06995</name>
</gene>
<sequence length="454" mass="49606">MKLNKIFVALLGLLLIQVFGATAQQPTTLKALLQMAETNYPLLKAKQYAVGAAQKSVEVSTHTKIPSLDAAYQIDYATYNNITGMAYPQLLIPISGPPATTNNFSGVFGSAASLLLNWQPITFGQREAQIAYAQSGVTYASADLANDILQHKIKVANAYLDLLTFTELDKLYKENMTRAEANLANVKTLVANGIKAGVDSALFSAEVAKANIDRLTIQKSIAQTIILLQQLSGTDVDMVIADSSLFAKLPVDIMISDTVKNPLLSLYNTSIELDKAKRKTIAKTTSPTLGVWATTYARGSGVAYTGDVKALDGLGLQRYNYGVGIQLSVPLLQSLKIKPQLQQQDLLIKADEEKLHDVTLQLSKQWQTANANMDYTLKTIKAMPVLVQSSYFAYTTIVSRYNSGLANYADVVQAQYNLLKAQTDYKTAYMAVWKTLLYKAAVKGDISLFLNQVN</sequence>
<keyword evidence="10" id="KW-1185">Reference proteome</keyword>
<evidence type="ECO:0000256" key="5">
    <source>
        <dbReference type="ARBA" id="ARBA00022692"/>
    </source>
</evidence>
<evidence type="ECO:0000256" key="3">
    <source>
        <dbReference type="ARBA" id="ARBA00022448"/>
    </source>
</evidence>
<dbReference type="InterPro" id="IPR051906">
    <property type="entry name" value="TolC-like"/>
</dbReference>
<feature type="signal peptide" evidence="8">
    <location>
        <begin position="1"/>
        <end position="23"/>
    </location>
</feature>
<keyword evidence="3" id="KW-0813">Transport</keyword>